<dbReference type="PANTHER" id="PTHR30055:SF234">
    <property type="entry name" value="HTH-TYPE TRANSCRIPTIONAL REGULATOR BETI"/>
    <property type="match status" value="1"/>
</dbReference>
<evidence type="ECO:0000256" key="4">
    <source>
        <dbReference type="PROSITE-ProRule" id="PRU00335"/>
    </source>
</evidence>
<protein>
    <submittedName>
        <fullName evidence="7">TetR family transcriptional regulator</fullName>
    </submittedName>
</protein>
<dbReference type="Pfam" id="PF00440">
    <property type="entry name" value="TetR_N"/>
    <property type="match status" value="1"/>
</dbReference>
<dbReference type="Gene3D" id="1.10.10.60">
    <property type="entry name" value="Homeodomain-like"/>
    <property type="match status" value="1"/>
</dbReference>
<dbReference type="Proteomes" id="UP000069654">
    <property type="component" value="Unassembled WGS sequence"/>
</dbReference>
<accession>A0A100XEJ7</accession>
<dbReference type="PRINTS" id="PR00455">
    <property type="entry name" value="HTHTETR"/>
</dbReference>
<dbReference type="PANTHER" id="PTHR30055">
    <property type="entry name" value="HTH-TYPE TRANSCRIPTIONAL REGULATOR RUTR"/>
    <property type="match status" value="1"/>
</dbReference>
<keyword evidence="3" id="KW-0804">Transcription</keyword>
<dbReference type="SUPFAM" id="SSF46689">
    <property type="entry name" value="Homeodomain-like"/>
    <property type="match status" value="1"/>
</dbReference>
<dbReference type="STRING" id="1797.RMCT_2169"/>
<name>A0A100XEJ7_MYCTH</name>
<dbReference type="InterPro" id="IPR001647">
    <property type="entry name" value="HTH_TetR"/>
</dbReference>
<proteinExistence type="predicted"/>
<dbReference type="InterPro" id="IPR009057">
    <property type="entry name" value="Homeodomain-like_sf"/>
</dbReference>
<dbReference type="PROSITE" id="PS50977">
    <property type="entry name" value="HTH_TETR_2"/>
    <property type="match status" value="1"/>
</dbReference>
<feature type="domain" description="HTH tetR-type" evidence="6">
    <location>
        <begin position="14"/>
        <end position="74"/>
    </location>
</feature>
<evidence type="ECO:0000256" key="1">
    <source>
        <dbReference type="ARBA" id="ARBA00023015"/>
    </source>
</evidence>
<evidence type="ECO:0000256" key="5">
    <source>
        <dbReference type="SAM" id="MobiDB-lite"/>
    </source>
</evidence>
<keyword evidence="1" id="KW-0805">Transcription regulation</keyword>
<organism evidence="7 8">
    <name type="scientific">Mycolicibacterium thermoresistibile</name>
    <name type="common">Mycobacterium thermoresistibile</name>
    <dbReference type="NCBI Taxonomy" id="1797"/>
    <lineage>
        <taxon>Bacteria</taxon>
        <taxon>Bacillati</taxon>
        <taxon>Actinomycetota</taxon>
        <taxon>Actinomycetes</taxon>
        <taxon>Mycobacteriales</taxon>
        <taxon>Mycobacteriaceae</taxon>
        <taxon>Mycolicibacterium</taxon>
    </lineage>
</organism>
<dbReference type="AlphaFoldDB" id="A0A100XEJ7"/>
<feature type="DNA-binding region" description="H-T-H motif" evidence="4">
    <location>
        <begin position="37"/>
        <end position="56"/>
    </location>
</feature>
<evidence type="ECO:0000259" key="6">
    <source>
        <dbReference type="PROSITE" id="PS50977"/>
    </source>
</evidence>
<dbReference type="EMBL" id="BCTB01000014">
    <property type="protein sequence ID" value="GAT15199.1"/>
    <property type="molecule type" value="Genomic_DNA"/>
</dbReference>
<feature type="region of interest" description="Disordered" evidence="5">
    <location>
        <begin position="220"/>
        <end position="261"/>
    </location>
</feature>
<dbReference type="OrthoDB" id="5112469at2"/>
<dbReference type="InterPro" id="IPR023772">
    <property type="entry name" value="DNA-bd_HTH_TetR-type_CS"/>
</dbReference>
<sequence length="261" mass="28797">MDSDAAAPGVRKSDRTRLTILDAARVAFARKGFSGVTIRDITDLAGVTRANFYYYFKDKTELFVELGTATYREVLEVIETFSDTASPVIIDQWVSRYFTYLDRNGAFVIRSEEDMPQDGAFRTAVARSHRRAAQALGQQIAKASSTPLAADEAATGLVVMAMLERSWLIHHNGVFDAPRDVVLAAASEVIRRLVEDDGRPGTSIQEILPRVSVEPQRCRDGTQLEPGRAPAQQALASHRHASGSTWPHRPEVIRATGRTQT</sequence>
<comment type="caution">
    <text evidence="7">The sequence shown here is derived from an EMBL/GenBank/DDBJ whole genome shotgun (WGS) entry which is preliminary data.</text>
</comment>
<dbReference type="InterPro" id="IPR050109">
    <property type="entry name" value="HTH-type_TetR-like_transc_reg"/>
</dbReference>
<dbReference type="GO" id="GO:0000976">
    <property type="term" value="F:transcription cis-regulatory region binding"/>
    <property type="evidence" value="ECO:0007669"/>
    <property type="project" value="TreeGrafter"/>
</dbReference>
<dbReference type="PROSITE" id="PS01081">
    <property type="entry name" value="HTH_TETR_1"/>
    <property type="match status" value="1"/>
</dbReference>
<evidence type="ECO:0000313" key="8">
    <source>
        <dbReference type="Proteomes" id="UP000069654"/>
    </source>
</evidence>
<dbReference type="Gene3D" id="1.10.357.10">
    <property type="entry name" value="Tetracycline Repressor, domain 2"/>
    <property type="match status" value="1"/>
</dbReference>
<evidence type="ECO:0000313" key="7">
    <source>
        <dbReference type="EMBL" id="GAT15199.1"/>
    </source>
</evidence>
<evidence type="ECO:0000256" key="3">
    <source>
        <dbReference type="ARBA" id="ARBA00023163"/>
    </source>
</evidence>
<evidence type="ECO:0000256" key="2">
    <source>
        <dbReference type="ARBA" id="ARBA00023125"/>
    </source>
</evidence>
<keyword evidence="2 4" id="KW-0238">DNA-binding</keyword>
<reference evidence="8" key="2">
    <citation type="submission" date="2016-02" db="EMBL/GenBank/DDBJ databases">
        <title>Draft genome sequence of five rapidly growing Mycobacterium species.</title>
        <authorList>
            <person name="Katahira K."/>
            <person name="Gotou Y."/>
            <person name="Iida K."/>
            <person name="Ogura Y."/>
            <person name="Hayashi T."/>
        </authorList>
    </citation>
    <scope>NUCLEOTIDE SEQUENCE [LARGE SCALE GENOMIC DNA]</scope>
    <source>
        <strain evidence="8">JCM6362</strain>
    </source>
</reference>
<gene>
    <name evidence="7" type="ORF">RMCT_2169</name>
</gene>
<reference evidence="7 8" key="1">
    <citation type="journal article" date="2016" name="Genome Announc.">
        <title>Draft Genome Sequences of Five Rapidly Growing Mycobacterium Species, M. thermoresistibile, M. fortuitum subsp. acetamidolyticum, M. canariasense, M. brisbanense, and M. novocastrense.</title>
        <authorList>
            <person name="Katahira K."/>
            <person name="Ogura Y."/>
            <person name="Gotoh Y."/>
            <person name="Hayashi T."/>
        </authorList>
    </citation>
    <scope>NUCLEOTIDE SEQUENCE [LARGE SCALE GENOMIC DNA]</scope>
    <source>
        <strain evidence="7 8">JCM6362</strain>
    </source>
</reference>
<dbReference type="GO" id="GO:0003700">
    <property type="term" value="F:DNA-binding transcription factor activity"/>
    <property type="evidence" value="ECO:0007669"/>
    <property type="project" value="TreeGrafter"/>
</dbReference>